<keyword evidence="6" id="KW-1185">Reference proteome</keyword>
<evidence type="ECO:0000256" key="2">
    <source>
        <dbReference type="ARBA" id="ARBA00023125"/>
    </source>
</evidence>
<accession>A0ABS7J605</accession>
<comment type="caution">
    <text evidence="5">The sequence shown here is derived from an EMBL/GenBank/DDBJ whole genome shotgun (WGS) entry which is preliminary data.</text>
</comment>
<evidence type="ECO:0000259" key="4">
    <source>
        <dbReference type="PROSITE" id="PS01124"/>
    </source>
</evidence>
<dbReference type="SMART" id="SM00342">
    <property type="entry name" value="HTH_ARAC"/>
    <property type="match status" value="1"/>
</dbReference>
<dbReference type="PROSITE" id="PS01124">
    <property type="entry name" value="HTH_ARAC_FAMILY_2"/>
    <property type="match status" value="1"/>
</dbReference>
<keyword evidence="3" id="KW-0804">Transcription</keyword>
<dbReference type="InterPro" id="IPR018060">
    <property type="entry name" value="HTH_AraC"/>
</dbReference>
<gene>
    <name evidence="5" type="ORF">K3152_11505</name>
</gene>
<keyword evidence="2" id="KW-0238">DNA-binding</keyword>
<keyword evidence="1" id="KW-0805">Transcription regulation</keyword>
<name>A0ABS7J605_9SPHN</name>
<dbReference type="PANTHER" id="PTHR46796">
    <property type="entry name" value="HTH-TYPE TRANSCRIPTIONAL ACTIVATOR RHAS-RELATED"/>
    <property type="match status" value="1"/>
</dbReference>
<feature type="domain" description="HTH araC/xylS-type" evidence="4">
    <location>
        <begin position="168"/>
        <end position="268"/>
    </location>
</feature>
<sequence>MNRGRVARHRVDLEFFLPREELRPFITTYYRMRISGAMDDPVVDYLHPEWTNLRYFPEGSVKAAIGAGDPEPIPALSLTGPTTLTNLFEATDGTSWGIGILPLGWARLTSASASDFSDRISDPAAHPELSVLAGVAPLLRDAQEDAHAVCASLSDHFLDALASAAPREKAILSVQRRLVDPAVHTVAEIAEAAGMSVRTLERFSRDVFGFSPQLLLRRQRFLRSLAQFMLDPSMKWIETLDAHYHDQAHFVRDFKHFMKMTPRQYAALDHPVLSAAAGARMATAGAAMQVLHRPGKPGG</sequence>
<dbReference type="RefSeq" id="WP_221574233.1">
    <property type="nucleotide sequence ID" value="NZ_JAIGNK010000003.1"/>
</dbReference>
<evidence type="ECO:0000313" key="6">
    <source>
        <dbReference type="Proteomes" id="UP000783253"/>
    </source>
</evidence>
<evidence type="ECO:0000313" key="5">
    <source>
        <dbReference type="EMBL" id="MBX7458873.1"/>
    </source>
</evidence>
<dbReference type="Pfam" id="PF12833">
    <property type="entry name" value="HTH_18"/>
    <property type="match status" value="1"/>
</dbReference>
<dbReference type="InterPro" id="IPR050204">
    <property type="entry name" value="AraC_XylS_family_regulators"/>
</dbReference>
<evidence type="ECO:0000256" key="3">
    <source>
        <dbReference type="ARBA" id="ARBA00023163"/>
    </source>
</evidence>
<protein>
    <submittedName>
        <fullName evidence="5">Helix-turn-helix domain-containing protein</fullName>
    </submittedName>
</protein>
<dbReference type="Gene3D" id="1.10.10.60">
    <property type="entry name" value="Homeodomain-like"/>
    <property type="match status" value="1"/>
</dbReference>
<dbReference type="Proteomes" id="UP000783253">
    <property type="component" value="Unassembled WGS sequence"/>
</dbReference>
<evidence type="ECO:0000256" key="1">
    <source>
        <dbReference type="ARBA" id="ARBA00023015"/>
    </source>
</evidence>
<organism evidence="5 6">
    <name type="scientific">Qipengyuania polymorpha</name>
    <dbReference type="NCBI Taxonomy" id="2867234"/>
    <lineage>
        <taxon>Bacteria</taxon>
        <taxon>Pseudomonadati</taxon>
        <taxon>Pseudomonadota</taxon>
        <taxon>Alphaproteobacteria</taxon>
        <taxon>Sphingomonadales</taxon>
        <taxon>Erythrobacteraceae</taxon>
        <taxon>Qipengyuania</taxon>
    </lineage>
</organism>
<dbReference type="EMBL" id="JAIGNK010000003">
    <property type="protein sequence ID" value="MBX7458873.1"/>
    <property type="molecule type" value="Genomic_DNA"/>
</dbReference>
<reference evidence="5 6" key="1">
    <citation type="submission" date="2021-08" db="EMBL/GenBank/DDBJ databases">
        <title>Comparative Genomics Analysis of the Genus Qipengyuania Reveals Extensive Genetic Diversity and Metabolic Versatility, Including the Description of Fifteen Novel Species.</title>
        <authorList>
            <person name="Liu Y."/>
        </authorList>
    </citation>
    <scope>NUCLEOTIDE SEQUENCE [LARGE SCALE GENOMIC DNA]</scope>
    <source>
        <strain evidence="5 6">1NDH17</strain>
    </source>
</reference>
<proteinExistence type="predicted"/>